<dbReference type="SUPFAM" id="SSF110069">
    <property type="entry name" value="ApaG-like"/>
    <property type="match status" value="1"/>
</dbReference>
<dbReference type="NCBIfam" id="NF003967">
    <property type="entry name" value="PRK05461.1"/>
    <property type="match status" value="1"/>
</dbReference>
<dbReference type="eggNOG" id="COG2967">
    <property type="taxonomic scope" value="Bacteria"/>
</dbReference>
<reference evidence="2 3" key="1">
    <citation type="journal article" date="2010" name="Stand. Genomic Sci.">
        <title>Complete genome sequence of Ferrimonas balearica type strain (PAT).</title>
        <authorList>
            <person name="Nolan M."/>
            <person name="Sikorski J."/>
            <person name="Davenport K."/>
            <person name="Lucas S."/>
            <person name="Glavina Del Rio T."/>
            <person name="Tice H."/>
            <person name="Cheng J."/>
            <person name="Goodwin L."/>
            <person name="Pitluck S."/>
            <person name="Liolios K."/>
            <person name="Ivanova N."/>
            <person name="Mavromatis K."/>
            <person name="Ovchinnikova G."/>
            <person name="Pati A."/>
            <person name="Chen A."/>
            <person name="Palaniappan K."/>
            <person name="Land M."/>
            <person name="Hauser L."/>
            <person name="Chang Y."/>
            <person name="Jeffries C."/>
            <person name="Tapia R."/>
            <person name="Brettin T."/>
            <person name="Detter J."/>
            <person name="Han C."/>
            <person name="Yasawong M."/>
            <person name="Rohde M."/>
            <person name="Tindall B."/>
            <person name="Goker M."/>
            <person name="Woyke T."/>
            <person name="Bristow J."/>
            <person name="Eisen J."/>
            <person name="Markowitz V."/>
            <person name="Hugenholtz P."/>
            <person name="Kyrpides N."/>
            <person name="Klenk H."/>
            <person name="Lapidus A."/>
        </authorList>
    </citation>
    <scope>NUCLEOTIDE SEQUENCE [LARGE SCALE GENOMIC DNA]</scope>
    <source>
        <strain evidence="3">DSM 9799 / CCM 4581 / KCTC 23876 / PAT</strain>
    </source>
</reference>
<dbReference type="GeneID" id="67183578"/>
<dbReference type="InterPro" id="IPR007474">
    <property type="entry name" value="ApaG_domain"/>
</dbReference>
<dbReference type="OrthoDB" id="9795226at2"/>
<evidence type="ECO:0000313" key="2">
    <source>
        <dbReference type="EMBL" id="ADN77561.1"/>
    </source>
</evidence>
<proteinExistence type="predicted"/>
<dbReference type="PROSITE" id="PS51087">
    <property type="entry name" value="APAG"/>
    <property type="match status" value="1"/>
</dbReference>
<accession>E1SLL0</accession>
<dbReference type="EMBL" id="CP002209">
    <property type="protein sequence ID" value="ADN77561.1"/>
    <property type="molecule type" value="Genomic_DNA"/>
</dbReference>
<dbReference type="InterPro" id="IPR050718">
    <property type="entry name" value="ApaG-like"/>
</dbReference>
<sequence>MPADMPLAIEVVTQYIEEQSEPSKGRYLFHYSLSLTNVSHHTLTLKRRNWQITDGNGEQMQVEGAGVVGETPTLVPGQTFRYTSSVVLATPLGSMTGYYTLEGDHGALKAAIPRFQLSVPGALH</sequence>
<dbReference type="KEGG" id="fbl:Fbal_3363"/>
<feature type="domain" description="ApaG" evidence="1">
    <location>
        <begin position="1"/>
        <end position="124"/>
    </location>
</feature>
<dbReference type="InterPro" id="IPR036767">
    <property type="entry name" value="ApaG_sf"/>
</dbReference>
<dbReference type="HOGENOM" id="CLU_128074_0_0_6"/>
<evidence type="ECO:0000313" key="3">
    <source>
        <dbReference type="Proteomes" id="UP000006683"/>
    </source>
</evidence>
<keyword evidence="3" id="KW-1185">Reference proteome</keyword>
<name>E1SLL0_FERBD</name>
<dbReference type="RefSeq" id="WP_013346867.1">
    <property type="nucleotide sequence ID" value="NC_014541.1"/>
</dbReference>
<dbReference type="PANTHER" id="PTHR47191">
    <property type="entry name" value="OS05G0170800 PROTEIN"/>
    <property type="match status" value="1"/>
</dbReference>
<protein>
    <submittedName>
        <fullName evidence="2">ApaG domain protein</fullName>
    </submittedName>
</protein>
<dbReference type="STRING" id="550540.Fbal_3363"/>
<gene>
    <name evidence="2" type="ordered locus">Fbal_3363</name>
</gene>
<dbReference type="PANTHER" id="PTHR47191:SF2">
    <property type="entry name" value="OS05G0170800 PROTEIN"/>
    <property type="match status" value="1"/>
</dbReference>
<evidence type="ECO:0000259" key="1">
    <source>
        <dbReference type="PROSITE" id="PS51087"/>
    </source>
</evidence>
<organism evidence="2 3">
    <name type="scientific">Ferrimonas balearica (strain DSM 9799 / CCM 4581 / KCTC 23876 / PAT)</name>
    <dbReference type="NCBI Taxonomy" id="550540"/>
    <lineage>
        <taxon>Bacteria</taxon>
        <taxon>Pseudomonadati</taxon>
        <taxon>Pseudomonadota</taxon>
        <taxon>Gammaproteobacteria</taxon>
        <taxon>Alteromonadales</taxon>
        <taxon>Ferrimonadaceae</taxon>
        <taxon>Ferrimonas</taxon>
    </lineage>
</organism>
<dbReference type="Gene3D" id="2.60.40.1470">
    <property type="entry name" value="ApaG domain"/>
    <property type="match status" value="1"/>
</dbReference>
<dbReference type="AlphaFoldDB" id="E1SLL0"/>
<dbReference type="Pfam" id="PF04379">
    <property type="entry name" value="DUF525"/>
    <property type="match status" value="1"/>
</dbReference>
<dbReference type="Proteomes" id="UP000006683">
    <property type="component" value="Chromosome"/>
</dbReference>